<accession>A0A545VVQ5</accession>
<evidence type="ECO:0008006" key="3">
    <source>
        <dbReference type="Google" id="ProtNLM"/>
    </source>
</evidence>
<evidence type="ECO:0000313" key="1">
    <source>
        <dbReference type="EMBL" id="TQV94989.1"/>
    </source>
</evidence>
<name>A0A545VVQ5_9HYPO</name>
<sequence>MTAVARIITRRQFSMLQSLRAVGRAMESHPFERLSRTQKPAPANWAGEAKRCGVQFALFAPGIGLLLGWPFLAAKAVDGHV</sequence>
<reference evidence="1 2" key="1">
    <citation type="journal article" date="2019" name="Appl. Microbiol. Biotechnol.">
        <title>Genome sequence of Isaria javanica and comparative genome analysis insights into family S53 peptidase evolution in fungal entomopathogens.</title>
        <authorList>
            <person name="Lin R."/>
            <person name="Zhang X."/>
            <person name="Xin B."/>
            <person name="Zou M."/>
            <person name="Gao Y."/>
            <person name="Qin F."/>
            <person name="Hu Q."/>
            <person name="Xie B."/>
            <person name="Cheng X."/>
        </authorList>
    </citation>
    <scope>NUCLEOTIDE SEQUENCE [LARGE SCALE GENOMIC DNA]</scope>
    <source>
        <strain evidence="1 2">IJ1G</strain>
    </source>
</reference>
<protein>
    <recommendedName>
        <fullName evidence="3">Pantothenate transporter liz1</fullName>
    </recommendedName>
</protein>
<gene>
    <name evidence="1" type="ORF">IF1G_05976</name>
</gene>
<proteinExistence type="predicted"/>
<dbReference type="OrthoDB" id="4829316at2759"/>
<dbReference type="AlphaFoldDB" id="A0A545VVQ5"/>
<dbReference type="EMBL" id="SPUK01000008">
    <property type="protein sequence ID" value="TQV94989.1"/>
    <property type="molecule type" value="Genomic_DNA"/>
</dbReference>
<keyword evidence="2" id="KW-1185">Reference proteome</keyword>
<evidence type="ECO:0000313" key="2">
    <source>
        <dbReference type="Proteomes" id="UP000315783"/>
    </source>
</evidence>
<comment type="caution">
    <text evidence="1">The sequence shown here is derived from an EMBL/GenBank/DDBJ whole genome shotgun (WGS) entry which is preliminary data.</text>
</comment>
<organism evidence="1 2">
    <name type="scientific">Cordyceps javanica</name>
    <dbReference type="NCBI Taxonomy" id="43265"/>
    <lineage>
        <taxon>Eukaryota</taxon>
        <taxon>Fungi</taxon>
        <taxon>Dikarya</taxon>
        <taxon>Ascomycota</taxon>
        <taxon>Pezizomycotina</taxon>
        <taxon>Sordariomycetes</taxon>
        <taxon>Hypocreomycetidae</taxon>
        <taxon>Hypocreales</taxon>
        <taxon>Cordycipitaceae</taxon>
        <taxon>Cordyceps</taxon>
    </lineage>
</organism>
<dbReference type="Proteomes" id="UP000315783">
    <property type="component" value="Unassembled WGS sequence"/>
</dbReference>